<feature type="compositionally biased region" description="Polar residues" evidence="1">
    <location>
        <begin position="263"/>
        <end position="285"/>
    </location>
</feature>
<comment type="caution">
    <text evidence="2">The sequence shown here is derived from an EMBL/GenBank/DDBJ whole genome shotgun (WGS) entry which is preliminary data.</text>
</comment>
<organism evidence="2">
    <name type="scientific">Nocardia globerula</name>
    <dbReference type="NCBI Taxonomy" id="1818"/>
    <lineage>
        <taxon>Bacteria</taxon>
        <taxon>Bacillati</taxon>
        <taxon>Actinomycetota</taxon>
        <taxon>Actinomycetes</taxon>
        <taxon>Mycobacteriales</taxon>
        <taxon>Nocardiaceae</taxon>
        <taxon>Nocardia</taxon>
    </lineage>
</organism>
<feature type="compositionally biased region" description="Gly residues" evidence="1">
    <location>
        <begin position="310"/>
        <end position="323"/>
    </location>
</feature>
<evidence type="ECO:0000256" key="1">
    <source>
        <dbReference type="SAM" id="MobiDB-lite"/>
    </source>
</evidence>
<dbReference type="Gene3D" id="1.20.1260.20">
    <property type="entry name" value="PPE superfamily"/>
    <property type="match status" value="1"/>
</dbReference>
<dbReference type="AlphaFoldDB" id="A0A652YWH4"/>
<proteinExistence type="predicted"/>
<feature type="compositionally biased region" description="Low complexity" evidence="1">
    <location>
        <begin position="324"/>
        <end position="362"/>
    </location>
</feature>
<evidence type="ECO:0000313" key="2">
    <source>
        <dbReference type="EMBL" id="TYQ07977.1"/>
    </source>
</evidence>
<accession>A0A652YWH4</accession>
<protein>
    <submittedName>
        <fullName evidence="2">PPE-repeat protein</fullName>
    </submittedName>
</protein>
<dbReference type="InterPro" id="IPR038332">
    <property type="entry name" value="PPE_sf"/>
</dbReference>
<name>A0A652YWH4_NOCGL</name>
<reference evidence="2" key="1">
    <citation type="submission" date="2019-07" db="EMBL/GenBank/DDBJ databases">
        <title>Genomic Encyclopedia of Type Strains, Phase IV (KMG-IV): sequencing the most valuable type-strain genomes for metagenomic binning, comparative biology and taxonomic classification.</title>
        <authorList>
            <person name="Goeker M."/>
        </authorList>
    </citation>
    <scope>NUCLEOTIDE SEQUENCE</scope>
    <source>
        <strain evidence="2">DSM 44596</strain>
    </source>
</reference>
<sequence>MSLHDVVADGLALVASVPGRVADVALAPTAVLQHFTDDRGEFDDTIAEASKVADLEREVNWAIRDALTPRATALEYSEHAIIEDDPFDAMSHAQIFAHVDEMKPDILVAISKAWTEISERVVNGISAFNLAVGSAIGDGWQGKGGSAALEAVLAYSADGQELQTRVQLVANKVEEAKIALGQAKQSIPRPSDASLGEQLISMIPGESWRQAQHEAEEAERLARQVMKEMYLPYMKRADDQVPVLPPAFNPITSGGGTSGGRSPFQTGTDQMSYEQAASAAGNYQTSGGGSGLEQRTADSPGGAGTDPTVGGAGNGASAGGSGATPGAALGDSGRVSGSGIGRSESGSGPATTSAASAVPQSVGSGSIPGVGHGTGLGGGTGLTGGPGSGGFGGGGSAGGAGGGIAGGGSGANGLGGSGLGGSGLGGSVAGGGLGSAGGSGARGGAAGSLGAAGSRGMMAGGMGGMAGGRGQGDDDKMHETPGYLITLDNGNELIGDLPMVTPPVLGQ</sequence>
<feature type="region of interest" description="Disordered" evidence="1">
    <location>
        <begin position="244"/>
        <end position="389"/>
    </location>
</feature>
<gene>
    <name evidence="2" type="ORF">FNL38_101344</name>
</gene>
<feature type="compositionally biased region" description="Gly residues" evidence="1">
    <location>
        <begin position="366"/>
        <end position="389"/>
    </location>
</feature>
<dbReference type="EMBL" id="VNIQ01000001">
    <property type="protein sequence ID" value="TYQ07977.1"/>
    <property type="molecule type" value="Genomic_DNA"/>
</dbReference>